<dbReference type="InterPro" id="IPR001789">
    <property type="entry name" value="Sig_transdc_resp-reg_receiver"/>
</dbReference>
<dbReference type="GO" id="GO:0000160">
    <property type="term" value="P:phosphorelay signal transduction system"/>
    <property type="evidence" value="ECO:0007669"/>
    <property type="project" value="UniProtKB-KW"/>
</dbReference>
<dbReference type="EMBL" id="BARS01042349">
    <property type="protein sequence ID" value="GAG41243.1"/>
    <property type="molecule type" value="Genomic_DNA"/>
</dbReference>
<sequence length="165" mass="18252">PGLGTTFRVLLPVGRLDKPEPEDQADGELAATAGISGRTILAVDDEEIVLSLMTRVLESAGAIVLTADNGQSAVERFRDNEDDIDCVVLDLTMPEMDGEETYRELRRIRDDVRVVISSGYAEEEVTRRFEGHNVGEFISKPFRPNELLNAVTRVCRRTEPPPAGR</sequence>
<keyword evidence="1" id="KW-0597">Phosphoprotein</keyword>
<accession>X0XXD0</accession>
<dbReference type="CDD" id="cd00156">
    <property type="entry name" value="REC"/>
    <property type="match status" value="1"/>
</dbReference>
<proteinExistence type="predicted"/>
<organism evidence="4">
    <name type="scientific">marine sediment metagenome</name>
    <dbReference type="NCBI Taxonomy" id="412755"/>
    <lineage>
        <taxon>unclassified sequences</taxon>
        <taxon>metagenomes</taxon>
        <taxon>ecological metagenomes</taxon>
    </lineage>
</organism>
<dbReference type="PROSITE" id="PS50110">
    <property type="entry name" value="RESPONSE_REGULATORY"/>
    <property type="match status" value="1"/>
</dbReference>
<dbReference type="InterPro" id="IPR050595">
    <property type="entry name" value="Bact_response_regulator"/>
</dbReference>
<dbReference type="PANTHER" id="PTHR44591">
    <property type="entry name" value="STRESS RESPONSE REGULATOR PROTEIN 1"/>
    <property type="match status" value="1"/>
</dbReference>
<dbReference type="SMART" id="SM00448">
    <property type="entry name" value="REC"/>
    <property type="match status" value="1"/>
</dbReference>
<dbReference type="AlphaFoldDB" id="X0XXD0"/>
<feature type="domain" description="Response regulatory" evidence="3">
    <location>
        <begin position="39"/>
        <end position="155"/>
    </location>
</feature>
<gene>
    <name evidence="4" type="ORF">S01H1_64261</name>
</gene>
<evidence type="ECO:0000259" key="3">
    <source>
        <dbReference type="PROSITE" id="PS50110"/>
    </source>
</evidence>
<dbReference type="InterPro" id="IPR011006">
    <property type="entry name" value="CheY-like_superfamily"/>
</dbReference>
<evidence type="ECO:0000256" key="2">
    <source>
        <dbReference type="ARBA" id="ARBA00023012"/>
    </source>
</evidence>
<reference evidence="4" key="1">
    <citation type="journal article" date="2014" name="Front. Microbiol.">
        <title>High frequency of phylogenetically diverse reductive dehalogenase-homologous genes in deep subseafloor sedimentary metagenomes.</title>
        <authorList>
            <person name="Kawai M."/>
            <person name="Futagami T."/>
            <person name="Toyoda A."/>
            <person name="Takaki Y."/>
            <person name="Nishi S."/>
            <person name="Hori S."/>
            <person name="Arai W."/>
            <person name="Tsubouchi T."/>
            <person name="Morono Y."/>
            <person name="Uchiyama I."/>
            <person name="Ito T."/>
            <person name="Fujiyama A."/>
            <person name="Inagaki F."/>
            <person name="Takami H."/>
        </authorList>
    </citation>
    <scope>NUCLEOTIDE SEQUENCE</scope>
    <source>
        <strain evidence="4">Expedition CK06-06</strain>
    </source>
</reference>
<evidence type="ECO:0000256" key="1">
    <source>
        <dbReference type="ARBA" id="ARBA00022553"/>
    </source>
</evidence>
<dbReference type="Pfam" id="PF00072">
    <property type="entry name" value="Response_reg"/>
    <property type="match status" value="1"/>
</dbReference>
<keyword evidence="2" id="KW-0902">Two-component regulatory system</keyword>
<dbReference type="Gene3D" id="3.40.50.2300">
    <property type="match status" value="1"/>
</dbReference>
<protein>
    <recommendedName>
        <fullName evidence="3">Response regulatory domain-containing protein</fullName>
    </recommendedName>
</protein>
<evidence type="ECO:0000313" key="4">
    <source>
        <dbReference type="EMBL" id="GAG41243.1"/>
    </source>
</evidence>
<dbReference type="SUPFAM" id="SSF52172">
    <property type="entry name" value="CheY-like"/>
    <property type="match status" value="1"/>
</dbReference>
<comment type="caution">
    <text evidence="4">The sequence shown here is derived from an EMBL/GenBank/DDBJ whole genome shotgun (WGS) entry which is preliminary data.</text>
</comment>
<feature type="non-terminal residue" evidence="4">
    <location>
        <position position="1"/>
    </location>
</feature>
<name>X0XXD0_9ZZZZ</name>
<dbReference type="PANTHER" id="PTHR44591:SF14">
    <property type="entry name" value="PROTEIN PILG"/>
    <property type="match status" value="1"/>
</dbReference>